<comment type="caution">
    <text evidence="4">The sequence shown here is derived from an EMBL/GenBank/DDBJ whole genome shotgun (WGS) entry which is preliminary data.</text>
</comment>
<dbReference type="EMBL" id="JXAK01000106">
    <property type="protein sequence ID" value="KIL36577.1"/>
    <property type="molecule type" value="Genomic_DNA"/>
</dbReference>
<feature type="domain" description="MobA/VirD2-like nuclease" evidence="3">
    <location>
        <begin position="43"/>
        <end position="171"/>
    </location>
</feature>
<evidence type="ECO:0000256" key="2">
    <source>
        <dbReference type="SAM" id="MobiDB-lite"/>
    </source>
</evidence>
<keyword evidence="1" id="KW-0175">Coiled coil</keyword>
<feature type="coiled-coil region" evidence="1">
    <location>
        <begin position="368"/>
        <end position="411"/>
    </location>
</feature>
<feature type="compositionally biased region" description="Basic and acidic residues" evidence="2">
    <location>
        <begin position="428"/>
        <end position="448"/>
    </location>
</feature>
<keyword evidence="5" id="KW-1185">Reference proteome</keyword>
<evidence type="ECO:0000313" key="4">
    <source>
        <dbReference type="EMBL" id="KIL36577.1"/>
    </source>
</evidence>
<name>A0ABR5A6N8_9BACL</name>
<evidence type="ECO:0000256" key="1">
    <source>
        <dbReference type="SAM" id="Coils"/>
    </source>
</evidence>
<dbReference type="Proteomes" id="UP000031967">
    <property type="component" value="Unassembled WGS sequence"/>
</dbReference>
<evidence type="ECO:0000259" key="3">
    <source>
        <dbReference type="Pfam" id="PF03432"/>
    </source>
</evidence>
<dbReference type="RefSeq" id="WP_041052548.1">
    <property type="nucleotide sequence ID" value="NZ_JXAK01000106.1"/>
</dbReference>
<feature type="compositionally biased region" description="Basic and acidic residues" evidence="2">
    <location>
        <begin position="456"/>
        <end position="474"/>
    </location>
</feature>
<accession>A0ABR5A6N8</accession>
<reference evidence="4 5" key="1">
    <citation type="submission" date="2014-12" db="EMBL/GenBank/DDBJ databases">
        <title>Draft genome sequence of Paenibacillus kamchatkensis strain B-2647.</title>
        <authorList>
            <person name="Karlyshev A.V."/>
            <person name="Kudryashova E.B."/>
        </authorList>
    </citation>
    <scope>NUCLEOTIDE SEQUENCE [LARGE SCALE GENOMIC DNA]</scope>
    <source>
        <strain evidence="4 5">VKM B-2647</strain>
    </source>
</reference>
<sequence length="474" mass="55027">MATTAIWDVTDRLKRVIDYAANPDKTAQDRDEKNEGLQQAIDYAVSDLKTERQLYVSGINCDPLTAYEQMQRTKRQFQKMDGIVAFHGYQAFAPGETTPETAHAIGVKLAQELWGDRFEVVVSTHLDKEHLHNHFVLNSVSFMDGKRYYDNKASYALLRRTSDRLCREHALSVIEQPEPGKAKHYGEWKADREGKPTWRGTIRSDVDQAIAASMTWTQFIASLQKQGYDVKTTVKHMAVRPPGKERFVRLRSLGDDYTEEALKQRILRNRIPRKTQPLPMPQRRRAVCKGTLRSGRKFSGLQALYLRYLYEMGIWPRFRASVRRTPFLLREDLRHLAVITAQTKLLCQRRISSKEQLLDYVSIAQQEMRLLSSERKALYNRLRRCKEEGRIDACKEQIAVLSKRLAALRKEVKLCAGILARSGEMMTKLHGDRKNQPLRREDSIHEQWSRGGRSGRQHESEGHRGYGQDFRRRR</sequence>
<proteinExistence type="predicted"/>
<organism evidence="4 5">
    <name type="scientific">Gordoniibacillus kamchatkensis</name>
    <dbReference type="NCBI Taxonomy" id="1590651"/>
    <lineage>
        <taxon>Bacteria</taxon>
        <taxon>Bacillati</taxon>
        <taxon>Bacillota</taxon>
        <taxon>Bacilli</taxon>
        <taxon>Bacillales</taxon>
        <taxon>Paenibacillaceae</taxon>
        <taxon>Gordoniibacillus</taxon>
    </lineage>
</organism>
<protein>
    <submittedName>
        <fullName evidence="4">Relaxase</fullName>
    </submittedName>
</protein>
<gene>
    <name evidence="4" type="ORF">SD70_31450</name>
</gene>
<dbReference type="InterPro" id="IPR005094">
    <property type="entry name" value="Endonuclease_MobA/VirD2"/>
</dbReference>
<feature type="region of interest" description="Disordered" evidence="2">
    <location>
        <begin position="428"/>
        <end position="474"/>
    </location>
</feature>
<evidence type="ECO:0000313" key="5">
    <source>
        <dbReference type="Proteomes" id="UP000031967"/>
    </source>
</evidence>
<dbReference type="Pfam" id="PF03432">
    <property type="entry name" value="Relaxase"/>
    <property type="match status" value="1"/>
</dbReference>